<feature type="domain" description="HTH tetR-type" evidence="3">
    <location>
        <begin position="3"/>
        <end position="63"/>
    </location>
</feature>
<name>A0A415U3Q1_9FIRM</name>
<dbReference type="PANTHER" id="PTHR43479">
    <property type="entry name" value="ACREF/ENVCD OPERON REPRESSOR-RELATED"/>
    <property type="match status" value="1"/>
</dbReference>
<dbReference type="InterPro" id="IPR009057">
    <property type="entry name" value="Homeodomain-like_sf"/>
</dbReference>
<dbReference type="Pfam" id="PF00440">
    <property type="entry name" value="TetR_N"/>
    <property type="match status" value="1"/>
</dbReference>
<protein>
    <submittedName>
        <fullName evidence="4">TetR/AcrR family transcriptional regulator</fullName>
    </submittedName>
</protein>
<evidence type="ECO:0000259" key="3">
    <source>
        <dbReference type="PROSITE" id="PS50977"/>
    </source>
</evidence>
<feature type="DNA-binding region" description="H-T-H motif" evidence="2">
    <location>
        <begin position="26"/>
        <end position="45"/>
    </location>
</feature>
<evidence type="ECO:0000256" key="1">
    <source>
        <dbReference type="ARBA" id="ARBA00023125"/>
    </source>
</evidence>
<dbReference type="GO" id="GO:0003677">
    <property type="term" value="F:DNA binding"/>
    <property type="evidence" value="ECO:0007669"/>
    <property type="project" value="UniProtKB-UniRule"/>
</dbReference>
<reference evidence="4 5" key="1">
    <citation type="submission" date="2018-08" db="EMBL/GenBank/DDBJ databases">
        <title>A genome reference for cultivated species of the human gut microbiota.</title>
        <authorList>
            <person name="Zou Y."/>
            <person name="Xue W."/>
            <person name="Luo G."/>
        </authorList>
    </citation>
    <scope>NUCLEOTIDE SEQUENCE [LARGE SCALE GENOMIC DNA]</scope>
    <source>
        <strain evidence="4 5">AF31-17AC</strain>
    </source>
</reference>
<evidence type="ECO:0000313" key="5">
    <source>
        <dbReference type="Proteomes" id="UP000283700"/>
    </source>
</evidence>
<dbReference type="InterPro" id="IPR050624">
    <property type="entry name" value="HTH-type_Tx_Regulator"/>
</dbReference>
<proteinExistence type="predicted"/>
<dbReference type="EMBL" id="QRQO01000023">
    <property type="protein sequence ID" value="RHN12695.1"/>
    <property type="molecule type" value="Genomic_DNA"/>
</dbReference>
<dbReference type="InterPro" id="IPR001647">
    <property type="entry name" value="HTH_TetR"/>
</dbReference>
<dbReference type="PROSITE" id="PS50977">
    <property type="entry name" value="HTH_TETR_2"/>
    <property type="match status" value="1"/>
</dbReference>
<dbReference type="Proteomes" id="UP000283700">
    <property type="component" value="Unassembled WGS sequence"/>
</dbReference>
<sequence>MSDTRKKEIIMATLELTANKGLGNVSMNMIADKVGIKKPSLYNHFASKEELVETMYQFLREEAKKNANVGAIDYTAIFAGKSALEILKMMVGEYFNMNQQEHMLNFYKVIYSERSLNPMAAKIVAEETDKMIIATKQLFYAMEVHKLLHFTNPDMSAVSFAMTIHGLMDYELDQSNGKCSYETDKNLLDDYLKWFCEENAV</sequence>
<dbReference type="Gene3D" id="1.10.357.10">
    <property type="entry name" value="Tetracycline Repressor, domain 2"/>
    <property type="match status" value="1"/>
</dbReference>
<dbReference type="PRINTS" id="PR00455">
    <property type="entry name" value="HTHTETR"/>
</dbReference>
<accession>A0A415U3Q1</accession>
<keyword evidence="1 2" id="KW-0238">DNA-binding</keyword>
<dbReference type="AlphaFoldDB" id="A0A415U3Q1"/>
<dbReference type="PANTHER" id="PTHR43479:SF11">
    <property type="entry name" value="ACREF_ENVCD OPERON REPRESSOR-RELATED"/>
    <property type="match status" value="1"/>
</dbReference>
<evidence type="ECO:0000256" key="2">
    <source>
        <dbReference type="PROSITE-ProRule" id="PRU00335"/>
    </source>
</evidence>
<evidence type="ECO:0000313" key="4">
    <source>
        <dbReference type="EMBL" id="RHN12695.1"/>
    </source>
</evidence>
<comment type="caution">
    <text evidence="4">The sequence shown here is derived from an EMBL/GenBank/DDBJ whole genome shotgun (WGS) entry which is preliminary data.</text>
</comment>
<gene>
    <name evidence="4" type="ORF">DWZ29_09310</name>
</gene>
<dbReference type="SUPFAM" id="SSF46689">
    <property type="entry name" value="Homeodomain-like"/>
    <property type="match status" value="1"/>
</dbReference>
<organism evidence="4 5">
    <name type="scientific">Anaerobutyricum hallii</name>
    <dbReference type="NCBI Taxonomy" id="39488"/>
    <lineage>
        <taxon>Bacteria</taxon>
        <taxon>Bacillati</taxon>
        <taxon>Bacillota</taxon>
        <taxon>Clostridia</taxon>
        <taxon>Lachnospirales</taxon>
        <taxon>Lachnospiraceae</taxon>
        <taxon>Anaerobutyricum</taxon>
    </lineage>
</organism>